<dbReference type="HAMAP" id="MF_00460">
    <property type="entry name" value="UPF0125_RnfH"/>
    <property type="match status" value="1"/>
</dbReference>
<keyword evidence="5" id="KW-1185">Reference proteome</keyword>
<dbReference type="EMBL" id="AFWV01000010">
    <property type="protein sequence ID" value="EGV17586.1"/>
    <property type="molecule type" value="Genomic_DNA"/>
</dbReference>
<dbReference type="OrthoDB" id="9796575at2"/>
<protein>
    <recommendedName>
        <fullName evidence="2">UPF0125 protein ThimaDRAFT_3131</fullName>
    </recommendedName>
</protein>
<evidence type="ECO:0000256" key="1">
    <source>
        <dbReference type="ARBA" id="ARBA00010645"/>
    </source>
</evidence>
<dbReference type="RefSeq" id="WP_007194003.1">
    <property type="nucleotide sequence ID" value="NZ_AFWV01000010.1"/>
</dbReference>
<dbReference type="Gene3D" id="3.10.20.280">
    <property type="entry name" value="RnfH-like"/>
    <property type="match status" value="1"/>
</dbReference>
<sequence length="94" mass="10590">MHVGVAYADKFKQTWLKLDVPDGSTARDAIERSGLLEQFPEIDLTENKVGIFGRLIKLETRLSDGDRVEIYRPITADPETVERRDQVGGEDDAD</sequence>
<dbReference type="eggNOG" id="COG2914">
    <property type="taxonomic scope" value="Bacteria"/>
</dbReference>
<dbReference type="AlphaFoldDB" id="F9UE29"/>
<dbReference type="InterPro" id="IPR005346">
    <property type="entry name" value="RnfH"/>
</dbReference>
<accession>F9UE29</accession>
<organism evidence="4 5">
    <name type="scientific">Thiocapsa marina 5811</name>
    <dbReference type="NCBI Taxonomy" id="768671"/>
    <lineage>
        <taxon>Bacteria</taxon>
        <taxon>Pseudomonadati</taxon>
        <taxon>Pseudomonadota</taxon>
        <taxon>Gammaproteobacteria</taxon>
        <taxon>Chromatiales</taxon>
        <taxon>Chromatiaceae</taxon>
        <taxon>Thiocapsa</taxon>
    </lineage>
</organism>
<gene>
    <name evidence="4" type="ORF">ThimaDRAFT_3131</name>
</gene>
<evidence type="ECO:0000256" key="2">
    <source>
        <dbReference type="HAMAP-Rule" id="MF_00460"/>
    </source>
</evidence>
<evidence type="ECO:0000313" key="5">
    <source>
        <dbReference type="Proteomes" id="UP000005459"/>
    </source>
</evidence>
<proteinExistence type="inferred from homology"/>
<dbReference type="InterPro" id="IPR016155">
    <property type="entry name" value="Mopterin_synth/thiamin_S_b"/>
</dbReference>
<name>F9UE29_9GAMM</name>
<dbReference type="STRING" id="768671.ThimaDRAFT_3131"/>
<dbReference type="Proteomes" id="UP000005459">
    <property type="component" value="Unassembled WGS sequence"/>
</dbReference>
<dbReference type="NCBIfam" id="NF002490">
    <property type="entry name" value="PRK01777.1"/>
    <property type="match status" value="1"/>
</dbReference>
<comment type="similarity">
    <text evidence="1 2">Belongs to the UPF0125 (RnfH) family.</text>
</comment>
<dbReference type="PANTHER" id="PTHR37483:SF1">
    <property type="entry name" value="UPF0125 PROTEIN RATB"/>
    <property type="match status" value="1"/>
</dbReference>
<evidence type="ECO:0000313" key="4">
    <source>
        <dbReference type="EMBL" id="EGV17586.1"/>
    </source>
</evidence>
<feature type="region of interest" description="Disordered" evidence="3">
    <location>
        <begin position="74"/>
        <end position="94"/>
    </location>
</feature>
<dbReference type="PANTHER" id="PTHR37483">
    <property type="entry name" value="UPF0125 PROTEIN RATB"/>
    <property type="match status" value="1"/>
</dbReference>
<reference evidence="4 5" key="1">
    <citation type="submission" date="2011-06" db="EMBL/GenBank/DDBJ databases">
        <title>The draft genome of Thiocapsa marina 5811.</title>
        <authorList>
            <consortium name="US DOE Joint Genome Institute (JGI-PGF)"/>
            <person name="Lucas S."/>
            <person name="Han J."/>
            <person name="Cheng J.-F."/>
            <person name="Goodwin L."/>
            <person name="Pitluck S."/>
            <person name="Peters L."/>
            <person name="Land M.L."/>
            <person name="Hauser L."/>
            <person name="Vogl K."/>
            <person name="Liu Z."/>
            <person name="Imhoff J."/>
            <person name="Thiel V."/>
            <person name="Frigaard N.-U."/>
            <person name="Bryant D."/>
            <person name="Woyke T.J."/>
        </authorList>
    </citation>
    <scope>NUCLEOTIDE SEQUENCE [LARGE SCALE GENOMIC DNA]</scope>
    <source>
        <strain evidence="4 5">5811</strain>
    </source>
</reference>
<dbReference type="SUPFAM" id="SSF54285">
    <property type="entry name" value="MoaD/ThiS"/>
    <property type="match status" value="1"/>
</dbReference>
<dbReference type="Pfam" id="PF03658">
    <property type="entry name" value="Ub-RnfH"/>
    <property type="match status" value="1"/>
</dbReference>
<dbReference type="PATRIC" id="fig|768671.3.peg.3312"/>
<evidence type="ECO:0000256" key="3">
    <source>
        <dbReference type="SAM" id="MobiDB-lite"/>
    </source>
</evidence>
<dbReference type="InterPro" id="IPR037021">
    <property type="entry name" value="RnfH_sf"/>
</dbReference>